<dbReference type="PANTHER" id="PTHR31018:SF3">
    <property type="entry name" value="RECEPTOR PROTEIN-TYROSINE KINASE"/>
    <property type="match status" value="1"/>
</dbReference>
<accession>A0A0N7IFB3</accession>
<evidence type="ECO:0000256" key="4">
    <source>
        <dbReference type="ARBA" id="ARBA00022729"/>
    </source>
</evidence>
<evidence type="ECO:0000256" key="5">
    <source>
        <dbReference type="ARBA" id="ARBA00023180"/>
    </source>
</evidence>
<keyword evidence="2" id="KW-0134">Cell wall</keyword>
<dbReference type="InterPro" id="IPR036941">
    <property type="entry name" value="Rcpt_L-dom_sf"/>
</dbReference>
<reference evidence="6 8" key="1">
    <citation type="journal article" date="2015" name="Science">
        <title>Genetic determinants of in vivo fitness and diet responsiveness in multiple human gut Bacteroides.</title>
        <authorList>
            <person name="Wu M."/>
            <person name="McNulty N.P."/>
            <person name="Rodionov D.A."/>
            <person name="Khoroshkin M.S."/>
            <person name="Griffin N.W."/>
            <person name="Cheng J."/>
            <person name="Latreille P."/>
            <person name="Kerstetter R.A."/>
            <person name="Terrapon N."/>
            <person name="Henrissat B."/>
            <person name="Osterman A.L."/>
            <person name="Gordon J.I."/>
        </authorList>
    </citation>
    <scope>NUCLEOTIDE SEQUENCE [LARGE SCALE GENOMIC DNA]</scope>
    <source>
        <strain evidence="6 8">WH2</strain>
    </source>
</reference>
<dbReference type="InterPro" id="IPR051648">
    <property type="entry name" value="CWI-Assembly_Regulator"/>
</dbReference>
<evidence type="ECO:0000313" key="7">
    <source>
        <dbReference type="EMBL" id="MDT4514762.1"/>
    </source>
</evidence>
<protein>
    <submittedName>
        <fullName evidence="6">Receptor L domain protein</fullName>
    </submittedName>
</protein>
<evidence type="ECO:0000313" key="6">
    <source>
        <dbReference type="EMBL" id="ALJ59723.1"/>
    </source>
</evidence>
<dbReference type="Proteomes" id="UP001266995">
    <property type="component" value="Unassembled WGS sequence"/>
</dbReference>
<evidence type="ECO:0000313" key="8">
    <source>
        <dbReference type="Proteomes" id="UP000061809"/>
    </source>
</evidence>
<dbReference type="PATRIC" id="fig|246787.4.peg.2556"/>
<gene>
    <name evidence="6" type="ORF">BcellWH2_02484</name>
    <name evidence="7" type="ORF">RO785_27730</name>
</gene>
<dbReference type="AlphaFoldDB" id="A0A0N7IFB3"/>
<dbReference type="KEGG" id="bcel:BcellWH2_02484"/>
<comment type="subcellular location">
    <subcellularLocation>
        <location evidence="1">Secreted</location>
        <location evidence="1">Cell wall</location>
    </subcellularLocation>
</comment>
<dbReference type="Proteomes" id="UP000061809">
    <property type="component" value="Chromosome"/>
</dbReference>
<dbReference type="PROSITE" id="PS51257">
    <property type="entry name" value="PROKAR_LIPOPROTEIN"/>
    <property type="match status" value="1"/>
</dbReference>
<organism evidence="6 8">
    <name type="scientific">Bacteroides cellulosilyticus</name>
    <dbReference type="NCBI Taxonomy" id="246787"/>
    <lineage>
        <taxon>Bacteria</taxon>
        <taxon>Pseudomonadati</taxon>
        <taxon>Bacteroidota</taxon>
        <taxon>Bacteroidia</taxon>
        <taxon>Bacteroidales</taxon>
        <taxon>Bacteroidaceae</taxon>
        <taxon>Bacteroides</taxon>
    </lineage>
</organism>
<keyword evidence="4" id="KW-0732">Signal</keyword>
<reference evidence="7" key="2">
    <citation type="submission" date="2023-08" db="EMBL/GenBank/DDBJ databases">
        <title>Reintroducing virulent viruses to syntetic microbiomes.</title>
        <authorList>
            <person name="Wilde J."/>
            <person name="Boyes R."/>
            <person name="Robinson A.V."/>
            <person name="Daisley B.A."/>
            <person name="Allen-Vercoe E."/>
        </authorList>
    </citation>
    <scope>NUCLEOTIDE SEQUENCE</scope>
    <source>
        <strain evidence="7">225I_12FAA</strain>
    </source>
</reference>
<keyword evidence="6" id="KW-0675">Receptor</keyword>
<dbReference type="EMBL" id="CP012801">
    <property type="protein sequence ID" value="ALJ59723.1"/>
    <property type="molecule type" value="Genomic_DNA"/>
</dbReference>
<evidence type="ECO:0000256" key="3">
    <source>
        <dbReference type="ARBA" id="ARBA00022525"/>
    </source>
</evidence>
<dbReference type="RefSeq" id="WP_029426147.1">
    <property type="nucleotide sequence ID" value="NZ_CP012801.1"/>
</dbReference>
<keyword evidence="3" id="KW-0964">Secreted</keyword>
<evidence type="ECO:0000256" key="2">
    <source>
        <dbReference type="ARBA" id="ARBA00022512"/>
    </source>
</evidence>
<dbReference type="GO" id="GO:0030313">
    <property type="term" value="C:cell envelope"/>
    <property type="evidence" value="ECO:0007669"/>
    <property type="project" value="UniProtKB-SubCell"/>
</dbReference>
<dbReference type="SUPFAM" id="SSF52058">
    <property type="entry name" value="L domain-like"/>
    <property type="match status" value="1"/>
</dbReference>
<proteinExistence type="predicted"/>
<dbReference type="GeneID" id="66306145"/>
<name>A0A0N7IFB3_9BACE</name>
<keyword evidence="5" id="KW-0325">Glycoprotein</keyword>
<dbReference type="EMBL" id="JAVSNH010000002">
    <property type="protein sequence ID" value="MDT4514762.1"/>
    <property type="molecule type" value="Genomic_DNA"/>
</dbReference>
<dbReference type="PANTHER" id="PTHR31018">
    <property type="entry name" value="SPORULATION-SPECIFIC PROTEIN-RELATED"/>
    <property type="match status" value="1"/>
</dbReference>
<sequence length="676" mass="73402">MNKYILGSILFVLACLTGCDDSNDPFEGTDNFITSFTLKQGDQSLVASFRGDTIVMNIPEEVILSDVKAQVVCSENATIKPDPATVYNWEEEMFFTVTSLSGQSRKYLYTPRRSSVPETGIILLNTQEELDAFGAKGISYLDGSLIIGQQLGTDSIKSLAALSTLKQVSGSITINTRYRGHEFAGLENLEEIGGSFQIISADSLWTVDLNKLTRIGGDLDIKSAAVGDISCSSLKSVGGNLSMEAPFVSTEFSALQQVSGNLSLKGKSSVEKMSFQSLKHVGGSIEVSMSAIRLDFSELLSCKDLNVTGKTLLLLYCPKLQDISGKLSIADNPLYEVSFPALTHLGELSLSCPKVNQMNMPLLKAIDGNASISIAGFNPEQLASLESIGGTLSLTATGSVKMPAKLKKVGKISLGSGMSEIDLRGVEMEELLLQGSDMSTTVVKGDDVFAGSIVMSGLSPQFQGFKEIGSLKLNYLSNNGGTTNIAGINKITGDFSYWNNSNIQEIIMPDLQEVGGIFDLYSNIKEFHFPELKTIGGDTRICVNTTDERSFPKLEKVGGNLLIQTGYEQYGNVYEPVLYYPLLKTVGGTLYLRPYGYNETQNMQNTKLTDLNFLVSLESIGGFKIVNHKALASYEGLKKAIKSCPETNWIVEDNLYNPTYKQLAEDGLWTLPAEEE</sequence>
<dbReference type="Gene3D" id="2.60.40.2340">
    <property type="match status" value="1"/>
</dbReference>
<evidence type="ECO:0000256" key="1">
    <source>
        <dbReference type="ARBA" id="ARBA00004191"/>
    </source>
</evidence>
<dbReference type="Gene3D" id="3.80.20.20">
    <property type="entry name" value="Receptor L-domain"/>
    <property type="match status" value="1"/>
</dbReference>